<dbReference type="eggNOG" id="ENOG502ZP0K">
    <property type="taxonomic scope" value="Bacteria"/>
</dbReference>
<proteinExistence type="predicted"/>
<dbReference type="HOGENOM" id="CLU_2902860_0_0_9"/>
<dbReference type="EMBL" id="CP002171">
    <property type="protein sequence ID" value="ADL67866.1"/>
    <property type="molecule type" value="Genomic_DNA"/>
</dbReference>
<gene>
    <name evidence="1" type="ordered locus">Tthe_0294</name>
</gene>
<dbReference type="RefSeq" id="WP_013296845.1">
    <property type="nucleotide sequence ID" value="NC_014410.1"/>
</dbReference>
<dbReference type="KEGG" id="ttm:Tthe_0294"/>
<organism evidence="1 2">
    <name type="scientific">Thermoanaerobacterium thermosaccharolyticum (strain ATCC 7956 / DSM 571 / NCIMB 9385 / NCA 3814 / NCTC 13789 / WDCM 00135 / 2032)</name>
    <name type="common">Clostridium thermosaccharolyticum</name>
    <dbReference type="NCBI Taxonomy" id="580327"/>
    <lineage>
        <taxon>Bacteria</taxon>
        <taxon>Bacillati</taxon>
        <taxon>Bacillota</taxon>
        <taxon>Clostridia</taxon>
        <taxon>Thermoanaerobacterales</taxon>
        <taxon>Thermoanaerobacteraceae</taxon>
        <taxon>Thermoanaerobacterium</taxon>
    </lineage>
</organism>
<dbReference type="AlphaFoldDB" id="D9TQP0"/>
<dbReference type="GeneID" id="93863181"/>
<dbReference type="OrthoDB" id="9870314at2"/>
<protein>
    <submittedName>
        <fullName evidence="1">Uncharacterized protein</fullName>
    </submittedName>
</protein>
<dbReference type="Proteomes" id="UP000001626">
    <property type="component" value="Chromosome"/>
</dbReference>
<name>D9TQP0_THETC</name>
<keyword evidence="2" id="KW-1185">Reference proteome</keyword>
<evidence type="ECO:0000313" key="1">
    <source>
        <dbReference type="EMBL" id="ADL67866.1"/>
    </source>
</evidence>
<dbReference type="STRING" id="580327.Tthe_0294"/>
<evidence type="ECO:0000313" key="2">
    <source>
        <dbReference type="Proteomes" id="UP000001626"/>
    </source>
</evidence>
<accession>D9TQP0</accession>
<reference evidence="1 2" key="1">
    <citation type="submission" date="2010-08" db="EMBL/GenBank/DDBJ databases">
        <title>Complete sequence of Thermoanaerobacterium thermosaccharolyticum DSM 571.</title>
        <authorList>
            <consortium name="US DOE Joint Genome Institute"/>
            <person name="Lucas S."/>
            <person name="Copeland A."/>
            <person name="Lapidus A."/>
            <person name="Cheng J.-F."/>
            <person name="Bruce D."/>
            <person name="Goodwin L."/>
            <person name="Pitluck S."/>
            <person name="Teshima H."/>
            <person name="Detter J.C."/>
            <person name="Han C."/>
            <person name="Tapia R."/>
            <person name="Land M."/>
            <person name="Hauser L."/>
            <person name="Chang Y.-J."/>
            <person name="Jeffries C."/>
            <person name="Kyrpides N."/>
            <person name="Ivanova N."/>
            <person name="Mikhailova N."/>
            <person name="Hemme C.L."/>
            <person name="Woyke T."/>
        </authorList>
    </citation>
    <scope>NUCLEOTIDE SEQUENCE [LARGE SCALE GENOMIC DNA]</scope>
    <source>
        <strain evidence="2">ATCC 7956 / DSM 571 / NCIMB 9385 / NCA 3814 / NCTC 13789 / WDCM 00135 / 2032</strain>
    </source>
</reference>
<sequence>MAKRLKNIEKLNYENVWELMKQMVDYYTEKKNYITKRDIKYIIRFCENTNLKAIPIKDDEEMM</sequence>